<dbReference type="Proteomes" id="UP000736335">
    <property type="component" value="Unassembled WGS sequence"/>
</dbReference>
<feature type="compositionally biased region" description="Basic and acidic residues" evidence="1">
    <location>
        <begin position="304"/>
        <end position="313"/>
    </location>
</feature>
<dbReference type="InterPro" id="IPR027417">
    <property type="entry name" value="P-loop_NTPase"/>
</dbReference>
<dbReference type="Gene3D" id="3.40.50.300">
    <property type="entry name" value="P-loop containing nucleotide triphosphate hydrolases"/>
    <property type="match status" value="1"/>
</dbReference>
<evidence type="ECO:0008006" key="4">
    <source>
        <dbReference type="Google" id="ProtNLM"/>
    </source>
</evidence>
<reference evidence="2" key="2">
    <citation type="submission" date="2020-11" db="EMBL/GenBank/DDBJ databases">
        <authorList>
            <consortium name="DOE Joint Genome Institute"/>
            <person name="Kuo A."/>
            <person name="Miyauchi S."/>
            <person name="Kiss E."/>
            <person name="Drula E."/>
            <person name="Kohler A."/>
            <person name="Sanchez-Garcia M."/>
            <person name="Andreopoulos B."/>
            <person name="Barry K.W."/>
            <person name="Bonito G."/>
            <person name="Buee M."/>
            <person name="Carver A."/>
            <person name="Chen C."/>
            <person name="Cichocki N."/>
            <person name="Clum A."/>
            <person name="Culley D."/>
            <person name="Crous P.W."/>
            <person name="Fauchery L."/>
            <person name="Girlanda M."/>
            <person name="Hayes R."/>
            <person name="Keri Z."/>
            <person name="Labutti K."/>
            <person name="Lipzen A."/>
            <person name="Lombard V."/>
            <person name="Magnuson J."/>
            <person name="Maillard F."/>
            <person name="Morin E."/>
            <person name="Murat C."/>
            <person name="Nolan M."/>
            <person name="Ohm R."/>
            <person name="Pangilinan J."/>
            <person name="Pereira M."/>
            <person name="Perotto S."/>
            <person name="Peter M."/>
            <person name="Riley R."/>
            <person name="Sitrit Y."/>
            <person name="Stielow B."/>
            <person name="Szollosi G."/>
            <person name="Zifcakova L."/>
            <person name="Stursova M."/>
            <person name="Spatafora J.W."/>
            <person name="Tedersoo L."/>
            <person name="Vaario L.-M."/>
            <person name="Yamada A."/>
            <person name="Yan M."/>
            <person name="Wang P."/>
            <person name="Xu J."/>
            <person name="Bruns T."/>
            <person name="Baldrian P."/>
            <person name="Vilgalys R."/>
            <person name="Henrissat B."/>
            <person name="Grigoriev I.V."/>
            <person name="Hibbett D."/>
            <person name="Nagy L.G."/>
            <person name="Martin F.M."/>
        </authorList>
    </citation>
    <scope>NUCLEOTIDE SEQUENCE</scope>
    <source>
        <strain evidence="2">UH-Tt-Lm1</strain>
    </source>
</reference>
<sequence length="350" mass="38653">MSTTAPQFDAYVLPPHYRNKRCTILVTGASSSAKTAFINAATQSDELQVENSFIEESEDPIRSSNPFELDSGHIVTLLDVSLSKDKSAELQEFFNTQYQNGDLTTGIIFLHPLADDESSGKTTNFRALKHLCGEQALRNTVIATTDWVTDPPETRKKQERWEKKLSNTLFASAIAKGARVFRHKENTTAAARKIVKALLGRPPILVGVQKQLADEALRLQNTDSGGIFLGDISVEGGNGVHPGMQTEEEDHGAHDRSEGTMTSVPQRHFIAPRPSLKRQGSGYVTGAGPRRAAEQKRKLKQWKKHQEDRARKAARERWDPVEMVACVCCGAALYAVLTLFRAHGTYLVGL</sequence>
<dbReference type="EMBL" id="WIUZ02000005">
    <property type="protein sequence ID" value="KAF9787424.1"/>
    <property type="molecule type" value="Genomic_DNA"/>
</dbReference>
<dbReference type="AlphaFoldDB" id="A0A9P6L938"/>
<protein>
    <recommendedName>
        <fullName evidence="4">AIG1-type G domain-containing protein</fullName>
    </recommendedName>
</protein>
<evidence type="ECO:0000256" key="1">
    <source>
        <dbReference type="SAM" id="MobiDB-lite"/>
    </source>
</evidence>
<reference evidence="2" key="1">
    <citation type="journal article" date="2020" name="Nat. Commun.">
        <title>Large-scale genome sequencing of mycorrhizal fungi provides insights into the early evolution of symbiotic traits.</title>
        <authorList>
            <person name="Miyauchi S."/>
            <person name="Kiss E."/>
            <person name="Kuo A."/>
            <person name="Drula E."/>
            <person name="Kohler A."/>
            <person name="Sanchez-Garcia M."/>
            <person name="Morin E."/>
            <person name="Andreopoulos B."/>
            <person name="Barry K.W."/>
            <person name="Bonito G."/>
            <person name="Buee M."/>
            <person name="Carver A."/>
            <person name="Chen C."/>
            <person name="Cichocki N."/>
            <person name="Clum A."/>
            <person name="Culley D."/>
            <person name="Crous P.W."/>
            <person name="Fauchery L."/>
            <person name="Girlanda M."/>
            <person name="Hayes R.D."/>
            <person name="Keri Z."/>
            <person name="LaButti K."/>
            <person name="Lipzen A."/>
            <person name="Lombard V."/>
            <person name="Magnuson J."/>
            <person name="Maillard F."/>
            <person name="Murat C."/>
            <person name="Nolan M."/>
            <person name="Ohm R.A."/>
            <person name="Pangilinan J."/>
            <person name="Pereira M.F."/>
            <person name="Perotto S."/>
            <person name="Peter M."/>
            <person name="Pfister S."/>
            <person name="Riley R."/>
            <person name="Sitrit Y."/>
            <person name="Stielow J.B."/>
            <person name="Szollosi G."/>
            <person name="Zifcakova L."/>
            <person name="Stursova M."/>
            <person name="Spatafora J.W."/>
            <person name="Tedersoo L."/>
            <person name="Vaario L.M."/>
            <person name="Yamada A."/>
            <person name="Yan M."/>
            <person name="Wang P."/>
            <person name="Xu J."/>
            <person name="Bruns T."/>
            <person name="Baldrian P."/>
            <person name="Vilgalys R."/>
            <person name="Dunand C."/>
            <person name="Henrissat B."/>
            <person name="Grigoriev I.V."/>
            <person name="Hibbett D."/>
            <person name="Nagy L.G."/>
            <person name="Martin F.M."/>
        </authorList>
    </citation>
    <scope>NUCLEOTIDE SEQUENCE</scope>
    <source>
        <strain evidence="2">UH-Tt-Lm1</strain>
    </source>
</reference>
<feature type="region of interest" description="Disordered" evidence="1">
    <location>
        <begin position="278"/>
        <end position="313"/>
    </location>
</feature>
<name>A0A9P6L938_9AGAM</name>
<keyword evidence="3" id="KW-1185">Reference proteome</keyword>
<comment type="caution">
    <text evidence="2">The sequence shown here is derived from an EMBL/GenBank/DDBJ whole genome shotgun (WGS) entry which is preliminary data.</text>
</comment>
<organism evidence="2 3">
    <name type="scientific">Thelephora terrestris</name>
    <dbReference type="NCBI Taxonomy" id="56493"/>
    <lineage>
        <taxon>Eukaryota</taxon>
        <taxon>Fungi</taxon>
        <taxon>Dikarya</taxon>
        <taxon>Basidiomycota</taxon>
        <taxon>Agaricomycotina</taxon>
        <taxon>Agaricomycetes</taxon>
        <taxon>Thelephorales</taxon>
        <taxon>Thelephoraceae</taxon>
        <taxon>Thelephora</taxon>
    </lineage>
</organism>
<proteinExistence type="predicted"/>
<gene>
    <name evidence="2" type="ORF">BJ322DRAFT_721468</name>
</gene>
<dbReference type="OrthoDB" id="10308937at2759"/>
<evidence type="ECO:0000313" key="3">
    <source>
        <dbReference type="Proteomes" id="UP000736335"/>
    </source>
</evidence>
<accession>A0A9P6L938</accession>
<evidence type="ECO:0000313" key="2">
    <source>
        <dbReference type="EMBL" id="KAF9787424.1"/>
    </source>
</evidence>